<dbReference type="SMART" id="SM00454">
    <property type="entry name" value="SAM"/>
    <property type="match status" value="1"/>
</dbReference>
<evidence type="ECO:0000259" key="3">
    <source>
        <dbReference type="PROSITE" id="PS50200"/>
    </source>
</evidence>
<dbReference type="SUPFAM" id="SSF54236">
    <property type="entry name" value="Ubiquitin-like"/>
    <property type="match status" value="1"/>
</dbReference>
<accession>A0ABQ8EUL2</accession>
<name>A0ABQ8EUL2_9FUNG</name>
<dbReference type="Gene3D" id="1.10.150.50">
    <property type="entry name" value="Transcription Factor, Ets-1"/>
    <property type="match status" value="1"/>
</dbReference>
<organism evidence="5 6">
    <name type="scientific">Batrachochytrium salamandrivorans</name>
    <dbReference type="NCBI Taxonomy" id="1357716"/>
    <lineage>
        <taxon>Eukaryota</taxon>
        <taxon>Fungi</taxon>
        <taxon>Fungi incertae sedis</taxon>
        <taxon>Chytridiomycota</taxon>
        <taxon>Chytridiomycota incertae sedis</taxon>
        <taxon>Chytridiomycetes</taxon>
        <taxon>Rhizophydiales</taxon>
        <taxon>Rhizophydiales incertae sedis</taxon>
        <taxon>Batrachochytrium</taxon>
    </lineage>
</organism>
<evidence type="ECO:0000259" key="2">
    <source>
        <dbReference type="PROSITE" id="PS50105"/>
    </source>
</evidence>
<dbReference type="SUPFAM" id="SSF47050">
    <property type="entry name" value="VHP, Villin headpiece domain"/>
    <property type="match status" value="1"/>
</dbReference>
<evidence type="ECO:0000313" key="5">
    <source>
        <dbReference type="EMBL" id="KAH6586865.1"/>
    </source>
</evidence>
<dbReference type="Proteomes" id="UP001648503">
    <property type="component" value="Unassembled WGS sequence"/>
</dbReference>
<dbReference type="InterPro" id="IPR003128">
    <property type="entry name" value="Villin_headpiece"/>
</dbReference>
<feature type="region of interest" description="Disordered" evidence="1">
    <location>
        <begin position="476"/>
        <end position="506"/>
    </location>
</feature>
<feature type="domain" description="SAM" evidence="2">
    <location>
        <begin position="4"/>
        <end position="67"/>
    </location>
</feature>
<dbReference type="PROSITE" id="PS50200">
    <property type="entry name" value="RA"/>
    <property type="match status" value="1"/>
</dbReference>
<feature type="region of interest" description="Disordered" evidence="1">
    <location>
        <begin position="597"/>
        <end position="630"/>
    </location>
</feature>
<dbReference type="PROSITE" id="PS51089">
    <property type="entry name" value="HP"/>
    <property type="match status" value="1"/>
</dbReference>
<evidence type="ECO:0000313" key="6">
    <source>
        <dbReference type="Proteomes" id="UP001648503"/>
    </source>
</evidence>
<comment type="caution">
    <text evidence="5">The sequence shown here is derived from an EMBL/GenBank/DDBJ whole genome shotgun (WGS) entry which is preliminary data.</text>
</comment>
<feature type="domain" description="Ras-associating" evidence="3">
    <location>
        <begin position="274"/>
        <end position="366"/>
    </location>
</feature>
<dbReference type="InterPro" id="IPR001660">
    <property type="entry name" value="SAM"/>
</dbReference>
<feature type="domain" description="HP" evidence="4">
    <location>
        <begin position="959"/>
        <end position="1019"/>
    </location>
</feature>
<feature type="compositionally biased region" description="Polar residues" evidence="1">
    <location>
        <begin position="597"/>
        <end position="618"/>
    </location>
</feature>
<evidence type="ECO:0000256" key="1">
    <source>
        <dbReference type="SAM" id="MobiDB-lite"/>
    </source>
</evidence>
<proteinExistence type="predicted"/>
<evidence type="ECO:0000259" key="4">
    <source>
        <dbReference type="PROSITE" id="PS51089"/>
    </source>
</evidence>
<dbReference type="InterPro" id="IPR000159">
    <property type="entry name" value="RA_dom"/>
</dbReference>
<dbReference type="SUPFAM" id="SSF47769">
    <property type="entry name" value="SAM/Pointed domain"/>
    <property type="match status" value="1"/>
</dbReference>
<keyword evidence="6" id="KW-1185">Reference proteome</keyword>
<feature type="compositionally biased region" description="Polar residues" evidence="1">
    <location>
        <begin position="489"/>
        <end position="499"/>
    </location>
</feature>
<dbReference type="Gene3D" id="3.10.20.90">
    <property type="entry name" value="Phosphatidylinositol 3-kinase Catalytic Subunit, Chain A, domain 1"/>
    <property type="match status" value="1"/>
</dbReference>
<dbReference type="InterPro" id="IPR029071">
    <property type="entry name" value="Ubiquitin-like_domsf"/>
</dbReference>
<dbReference type="CDD" id="cd01786">
    <property type="entry name" value="RA_STE50"/>
    <property type="match status" value="1"/>
</dbReference>
<dbReference type="Gene3D" id="1.10.950.10">
    <property type="entry name" value="Villin headpiece domain"/>
    <property type="match status" value="1"/>
</dbReference>
<dbReference type="PROSITE" id="PS50105">
    <property type="entry name" value="SAM_DOMAIN"/>
    <property type="match status" value="1"/>
</dbReference>
<dbReference type="InterPro" id="IPR036886">
    <property type="entry name" value="Villin_headpiece_dom_sf"/>
</dbReference>
<sequence>MDTWDINQVTAWISSLGLKRHEQIFRENNITGDILVHADHEMLKELEICAIGQRIALLKAIYNLKVLHGIPFDEDDYIPETVISSTTHACLDDRSYFPGRRQMLVSGEASHLEAIIKEQGKTRNYAFLHCNSFQSDMILIALILALTIERLNAEMTTLNADLCSLKDSLRPVWALLSDCKASQQKKEADAEEKSYDIHQSPYSPIVIMANNSTFGALSSNTDASLSDLAVNPISLASLSRYLTVENEIPEDGASITSTSAADITLSTLANCEKESGTIRVYGDRLPDRDSESYKSFRVYMDDSCSKLIPDVVAKYKLPESWKHYALFIQCRGKERCLSYNECPMALVNQMKDCNYTLEFSIRHIRKIKRPISCFPLVDLDSIYPQYNSSMLLYASHPTDSTFIHASSSPSSEIAVLVGYAIYESVSQSQNEHDPMKCQQDATASFRLGTALYGYEKTSPNEDILLSSMTSLGLGSQSDLGSVSQRTVEKSVQQSSTDEAPSTDIDLPSTRLASTINPISPTKVESKLVLIQAFDTGETLALNCKETCTDSIGSIDIQADVEAIEPSQKHHVDHSSALAKLSSLLDIINPYMDDSGANVSVPSRSESTSDTETKSYSHATTKKMGSGLDLDAPQRSPSVVQDCAQAHMHVKVSIEELAYLGQLLNQTGSTLAEYQVEAGVNAANIPSNNGNLERFIAAHDMVTVLGEKLGVHGSHIISKSVYGSIILVLDDLVNSIRKSLADLRLHAASHVSSALFNQPPNQAAQVRVSNERDEIIQDSIDYTHNSLIRVVGLLLEDARMCQYFETPSLTQDEAAQSEAFVSKKKVILTQGAPDSTLSSSTSAPAMGNPTLYYEAMPSFSSKDSQHPHTWDRTAKFQQERLRKGQTSYIARPSCVIDYDGGVNPLFRLNSFPKCNLDESSDTKRDKGADLLKDQNVADFSNTVVLPNFQDLHTANPYIPEHEHSVFPYNVVLQRKDLDQNNLEKYLSNEDCIKYLGHAKTDLVKLPEWKLGHLKRRAGLAA</sequence>
<dbReference type="SMART" id="SM00314">
    <property type="entry name" value="RA"/>
    <property type="match status" value="1"/>
</dbReference>
<dbReference type="EMBL" id="JAFCIX010000570">
    <property type="protein sequence ID" value="KAH6586865.1"/>
    <property type="molecule type" value="Genomic_DNA"/>
</dbReference>
<dbReference type="InterPro" id="IPR013761">
    <property type="entry name" value="SAM/pointed_sf"/>
</dbReference>
<evidence type="ECO:0008006" key="7">
    <source>
        <dbReference type="Google" id="ProtNLM"/>
    </source>
</evidence>
<reference evidence="5 6" key="1">
    <citation type="submission" date="2021-02" db="EMBL/GenBank/DDBJ databases">
        <title>Variation within the Batrachochytrium salamandrivorans European outbreak.</title>
        <authorList>
            <person name="Kelly M."/>
            <person name="Pasmans F."/>
            <person name="Shea T.P."/>
            <person name="Munoz J.F."/>
            <person name="Carranza S."/>
            <person name="Cuomo C.A."/>
            <person name="Martel A."/>
        </authorList>
    </citation>
    <scope>NUCLEOTIDE SEQUENCE [LARGE SCALE GENOMIC DNA]</scope>
    <source>
        <strain evidence="5 6">AMFP18/2</strain>
    </source>
</reference>
<gene>
    <name evidence="5" type="ORF">BASA50_000229</name>
</gene>
<dbReference type="Pfam" id="PF07647">
    <property type="entry name" value="SAM_2"/>
    <property type="match status" value="1"/>
</dbReference>
<dbReference type="Pfam" id="PF00788">
    <property type="entry name" value="RA"/>
    <property type="match status" value="1"/>
</dbReference>
<protein>
    <recommendedName>
        <fullName evidence="7">SAM domain-containing protein</fullName>
    </recommendedName>
</protein>